<accession>A0A8H9C5W5</accession>
<proteinExistence type="predicted"/>
<protein>
    <submittedName>
        <fullName evidence="1">Uncharacterized protein</fullName>
    </submittedName>
</protein>
<dbReference type="Proteomes" id="UP000663508">
    <property type="component" value="Chromosome"/>
</dbReference>
<evidence type="ECO:0000313" key="1">
    <source>
        <dbReference type="EMBL" id="BCM83298.1"/>
    </source>
</evidence>
<dbReference type="EMBL" id="AP024145">
    <property type="protein sequence ID" value="BCM83298.1"/>
    <property type="molecule type" value="Genomic_DNA"/>
</dbReference>
<reference evidence="1" key="1">
    <citation type="submission" date="2020-11" db="EMBL/GenBank/DDBJ databases">
        <title>Complete genome sequence of a novel pathogenic Methylobacterium strain isolated from rice in Vietnam.</title>
        <authorList>
            <person name="Lai K."/>
            <person name="Okazaki S."/>
            <person name="Higashi K."/>
            <person name="Mori H."/>
            <person name="Toyoda A."/>
            <person name="Kurokawa K."/>
        </authorList>
    </citation>
    <scope>NUCLEOTIDE SEQUENCE</scope>
    <source>
        <strain evidence="1">VL1</strain>
    </source>
</reference>
<evidence type="ECO:0000313" key="2">
    <source>
        <dbReference type="Proteomes" id="UP000663508"/>
    </source>
</evidence>
<dbReference type="AlphaFoldDB" id="A0A8H9C5W5"/>
<organism evidence="1 2">
    <name type="scientific">Methylobacterium indicum</name>
    <dbReference type="NCBI Taxonomy" id="1775910"/>
    <lineage>
        <taxon>Bacteria</taxon>
        <taxon>Pseudomonadati</taxon>
        <taxon>Pseudomonadota</taxon>
        <taxon>Alphaproteobacteria</taxon>
        <taxon>Hyphomicrobiales</taxon>
        <taxon>Methylobacteriaceae</taxon>
        <taxon>Methylobacterium</taxon>
    </lineage>
</organism>
<gene>
    <name evidence="1" type="ORF">mvi_17590</name>
</gene>
<name>A0A8H9C5W5_9HYPH</name>
<sequence length="148" mass="15457">MMTLRMPLANPGRMKTLAILPLVLPLLAGTAIAQPAPLFAVPITGQLANGLAAAGQATGYDNGVGEVWVAFPGSMRCTGTWSVRDPNPTIVIPVTCGARVRGEAIVTRQAGFMTGSAIVALSNGQRGQFVFGSLTYEQAFGQGRVRTR</sequence>
<dbReference type="KEGG" id="mind:mvi_17590"/>